<protein>
    <submittedName>
        <fullName evidence="2">Uncharacterized protein</fullName>
    </submittedName>
</protein>
<comment type="caution">
    <text evidence="2">The sequence shown here is derived from an EMBL/GenBank/DDBJ whole genome shotgun (WGS) entry which is preliminary data.</text>
</comment>
<accession>A0A2W2EJM3</accession>
<keyword evidence="3" id="KW-1185">Reference proteome</keyword>
<feature type="region of interest" description="Disordered" evidence="1">
    <location>
        <begin position="1"/>
        <end position="25"/>
    </location>
</feature>
<dbReference type="RefSeq" id="WP_111217498.1">
    <property type="nucleotide sequence ID" value="NZ_POTY01000207.1"/>
</dbReference>
<dbReference type="AlphaFoldDB" id="A0A2W2EJM3"/>
<evidence type="ECO:0000256" key="1">
    <source>
        <dbReference type="SAM" id="MobiDB-lite"/>
    </source>
</evidence>
<organism evidence="2 3">
    <name type="scientific">Micromonospora craterilacus</name>
    <dbReference type="NCBI Taxonomy" id="1655439"/>
    <lineage>
        <taxon>Bacteria</taxon>
        <taxon>Bacillati</taxon>
        <taxon>Actinomycetota</taxon>
        <taxon>Actinomycetes</taxon>
        <taxon>Micromonosporales</taxon>
        <taxon>Micromonosporaceae</taxon>
        <taxon>Micromonospora</taxon>
    </lineage>
</organism>
<gene>
    <name evidence="2" type="ORF">C1I95_25765</name>
</gene>
<sequence>MTATTLRPAGMTPAGLTPAPTVSAGPGVVAHRPTCPYCLVRDMPGLLAGSCDSPDCRSAYLRDDARFERYDDQ</sequence>
<proteinExistence type="predicted"/>
<dbReference type="Proteomes" id="UP000248924">
    <property type="component" value="Unassembled WGS sequence"/>
</dbReference>
<evidence type="ECO:0000313" key="2">
    <source>
        <dbReference type="EMBL" id="PZG12458.1"/>
    </source>
</evidence>
<evidence type="ECO:0000313" key="3">
    <source>
        <dbReference type="Proteomes" id="UP000248924"/>
    </source>
</evidence>
<reference evidence="2 3" key="1">
    <citation type="submission" date="2018-01" db="EMBL/GenBank/DDBJ databases">
        <title>Draft genome sequence of Jishengella sp. NA12.</title>
        <authorList>
            <person name="Sahin N."/>
            <person name="Ay H."/>
            <person name="Saygin H."/>
        </authorList>
    </citation>
    <scope>NUCLEOTIDE SEQUENCE [LARGE SCALE GENOMIC DNA]</scope>
    <source>
        <strain evidence="2 3">NA12</strain>
    </source>
</reference>
<dbReference type="EMBL" id="POTY01000207">
    <property type="protein sequence ID" value="PZG12458.1"/>
    <property type="molecule type" value="Genomic_DNA"/>
</dbReference>
<name>A0A2W2EJM3_9ACTN</name>